<name>A0A2C6LG06_9APIC</name>
<sequence length="81" mass="9183">MPSCGDDDFLPFSGYSHLTDSLYSFGDPAARHLLTHISCHVSLSKRSSKHSCDIRVCGSFLPPARFIVFSFRLSLYFFFWG</sequence>
<proteinExistence type="predicted"/>
<comment type="caution">
    <text evidence="1">The sequence shown here is derived from an EMBL/GenBank/DDBJ whole genome shotgun (WGS) entry which is preliminary data.</text>
</comment>
<evidence type="ECO:0000313" key="2">
    <source>
        <dbReference type="Proteomes" id="UP000221165"/>
    </source>
</evidence>
<dbReference type="EMBL" id="MIGC01000186">
    <property type="protein sequence ID" value="PHJ25655.1"/>
    <property type="molecule type" value="Genomic_DNA"/>
</dbReference>
<dbReference type="VEuPathDB" id="ToxoDB:CSUI_000475"/>
<reference evidence="1 2" key="1">
    <citation type="journal article" date="2017" name="Int. J. Parasitol.">
        <title>The genome of the protozoan parasite Cystoisospora suis and a reverse vaccinology approach to identify vaccine candidates.</title>
        <authorList>
            <person name="Palmieri N."/>
            <person name="Shrestha A."/>
            <person name="Ruttkowski B."/>
            <person name="Beck T."/>
            <person name="Vogl C."/>
            <person name="Tomley F."/>
            <person name="Blake D.P."/>
            <person name="Joachim A."/>
        </authorList>
    </citation>
    <scope>NUCLEOTIDE SEQUENCE [LARGE SCALE GENOMIC DNA]</scope>
    <source>
        <strain evidence="1 2">Wien I</strain>
    </source>
</reference>
<dbReference type="GeneID" id="94423920"/>
<evidence type="ECO:0000313" key="1">
    <source>
        <dbReference type="EMBL" id="PHJ25655.1"/>
    </source>
</evidence>
<organism evidence="1 2">
    <name type="scientific">Cystoisospora suis</name>
    <dbReference type="NCBI Taxonomy" id="483139"/>
    <lineage>
        <taxon>Eukaryota</taxon>
        <taxon>Sar</taxon>
        <taxon>Alveolata</taxon>
        <taxon>Apicomplexa</taxon>
        <taxon>Conoidasida</taxon>
        <taxon>Coccidia</taxon>
        <taxon>Eucoccidiorida</taxon>
        <taxon>Eimeriorina</taxon>
        <taxon>Sarcocystidae</taxon>
        <taxon>Cystoisospora</taxon>
    </lineage>
</organism>
<keyword evidence="2" id="KW-1185">Reference proteome</keyword>
<protein>
    <submittedName>
        <fullName evidence="1">Uncharacterized protein</fullName>
    </submittedName>
</protein>
<dbReference type="AlphaFoldDB" id="A0A2C6LG06"/>
<dbReference type="Proteomes" id="UP000221165">
    <property type="component" value="Unassembled WGS sequence"/>
</dbReference>
<accession>A0A2C6LG06</accession>
<dbReference type="RefSeq" id="XP_067927301.1">
    <property type="nucleotide sequence ID" value="XM_068060709.1"/>
</dbReference>
<gene>
    <name evidence="1" type="ORF">CSUI_000475</name>
</gene>